<evidence type="ECO:0000256" key="3">
    <source>
        <dbReference type="ARBA" id="ARBA00023054"/>
    </source>
</evidence>
<dbReference type="PANTHER" id="PTHR30563:SF0">
    <property type="entry name" value="DNA RECOMBINATION PROTEIN RMUC"/>
    <property type="match status" value="1"/>
</dbReference>
<evidence type="ECO:0000313" key="7">
    <source>
        <dbReference type="EMBL" id="HFC03864.1"/>
    </source>
</evidence>
<evidence type="ECO:0000256" key="4">
    <source>
        <dbReference type="ARBA" id="ARBA00023172"/>
    </source>
</evidence>
<name>A0A7V2SJ89_9BACT</name>
<dbReference type="AlphaFoldDB" id="A0A7V2SJ89"/>
<reference evidence="7" key="1">
    <citation type="journal article" date="2020" name="mSystems">
        <title>Genome- and Community-Level Interaction Insights into Carbon Utilization and Element Cycling Functions of Hydrothermarchaeota in Hydrothermal Sediment.</title>
        <authorList>
            <person name="Zhou Z."/>
            <person name="Liu Y."/>
            <person name="Xu W."/>
            <person name="Pan J."/>
            <person name="Luo Z.H."/>
            <person name="Li M."/>
        </authorList>
    </citation>
    <scope>NUCLEOTIDE SEQUENCE [LARGE SCALE GENOMIC DNA]</scope>
    <source>
        <strain evidence="7">HyVt-513</strain>
    </source>
</reference>
<comment type="function">
    <text evidence="1">Involved in DNA recombination.</text>
</comment>
<dbReference type="InterPro" id="IPR003798">
    <property type="entry name" value="DNA_recombination_RmuC"/>
</dbReference>
<evidence type="ECO:0000256" key="6">
    <source>
        <dbReference type="SAM" id="Phobius"/>
    </source>
</evidence>
<dbReference type="Pfam" id="PF02646">
    <property type="entry name" value="RmuC"/>
    <property type="match status" value="1"/>
</dbReference>
<gene>
    <name evidence="7" type="ORF">ENJ74_03215</name>
</gene>
<evidence type="ECO:0000256" key="5">
    <source>
        <dbReference type="SAM" id="Coils"/>
    </source>
</evidence>
<feature type="coiled-coil region" evidence="5">
    <location>
        <begin position="46"/>
        <end position="146"/>
    </location>
</feature>
<organism evidence="7">
    <name type="scientific">Nitratifractor salsuginis</name>
    <dbReference type="NCBI Taxonomy" id="269261"/>
    <lineage>
        <taxon>Bacteria</taxon>
        <taxon>Pseudomonadati</taxon>
        <taxon>Campylobacterota</taxon>
        <taxon>Epsilonproteobacteria</taxon>
        <taxon>Campylobacterales</taxon>
        <taxon>Sulfurovaceae</taxon>
        <taxon>Nitratifractor</taxon>
    </lineage>
</organism>
<dbReference type="GO" id="GO:0006310">
    <property type="term" value="P:DNA recombination"/>
    <property type="evidence" value="ECO:0007669"/>
    <property type="project" value="UniProtKB-KW"/>
</dbReference>
<feature type="transmembrane region" description="Helical" evidence="6">
    <location>
        <begin position="12"/>
        <end position="35"/>
    </location>
</feature>
<keyword evidence="6" id="KW-0472">Membrane</keyword>
<evidence type="ECO:0000256" key="2">
    <source>
        <dbReference type="ARBA" id="ARBA00009840"/>
    </source>
</evidence>
<protein>
    <submittedName>
        <fullName evidence="7">DNA recombination protein RmuC</fullName>
    </submittedName>
</protein>
<accession>A0A7V2SJ89</accession>
<sequence length="475" mass="55287">MVLQMEAAKPEWILWGSGGVFVGILLAGLVGWMIFRRKKRHWIMEREALNRQLEQNVAKGESLQRELEEERLARTRAETSLERIPELSRTLEKREEEIVRLQEDLKESTAARSSLESRLEEQERHYRQLTEELKAAREEQRREFRRMAGEIMEQNALRFQSVSREGVAQILRPLQQQVEHFRKRVDEVHTQESREMAALLTEIRTLRELNRQISDEARNLTRALKGEHKSQGIWGEMVLERILEASGLREGEEFERELSLRDGEARRFRPDVIVHLPGGRDVVIDAKTSLNAYERYIAAESEEERRIQARAHLQAIKAHIEELGAKNYANLEGIETLDFVFMFLPIEGALSLAMQEDPRLYERALERQIILVSPTTLLVALRAVESSWKQERRNRNAREIAKRAGALYDKFALFAADLEKLGRQIETLRGTYETTWNRLGTGRGNILRQIEGIRELGARTSKELPKKLREELEEG</sequence>
<comment type="similarity">
    <text evidence="2">Belongs to the RmuC family.</text>
</comment>
<dbReference type="Proteomes" id="UP000885722">
    <property type="component" value="Unassembled WGS sequence"/>
</dbReference>
<keyword evidence="6" id="KW-0812">Transmembrane</keyword>
<keyword evidence="3 5" id="KW-0175">Coiled coil</keyword>
<dbReference type="EMBL" id="DRNO01000217">
    <property type="protein sequence ID" value="HFC03864.1"/>
    <property type="molecule type" value="Genomic_DNA"/>
</dbReference>
<evidence type="ECO:0000256" key="1">
    <source>
        <dbReference type="ARBA" id="ARBA00003416"/>
    </source>
</evidence>
<dbReference type="PANTHER" id="PTHR30563">
    <property type="entry name" value="DNA RECOMBINATION PROTEIN RMUC"/>
    <property type="match status" value="1"/>
</dbReference>
<comment type="caution">
    <text evidence="7">The sequence shown here is derived from an EMBL/GenBank/DDBJ whole genome shotgun (WGS) entry which is preliminary data.</text>
</comment>
<proteinExistence type="inferred from homology"/>
<feature type="coiled-coil region" evidence="5">
    <location>
        <begin position="196"/>
        <end position="223"/>
    </location>
</feature>
<keyword evidence="6" id="KW-1133">Transmembrane helix</keyword>
<keyword evidence="4" id="KW-0233">DNA recombination</keyword>